<dbReference type="Proteomes" id="UP001152320">
    <property type="component" value="Chromosome 10"/>
</dbReference>
<keyword evidence="1" id="KW-1133">Transmembrane helix</keyword>
<organism evidence="2 3">
    <name type="scientific">Holothuria leucospilota</name>
    <name type="common">Black long sea cucumber</name>
    <name type="synonym">Mertensiothuria leucospilota</name>
    <dbReference type="NCBI Taxonomy" id="206669"/>
    <lineage>
        <taxon>Eukaryota</taxon>
        <taxon>Metazoa</taxon>
        <taxon>Echinodermata</taxon>
        <taxon>Eleutherozoa</taxon>
        <taxon>Echinozoa</taxon>
        <taxon>Holothuroidea</taxon>
        <taxon>Aspidochirotacea</taxon>
        <taxon>Aspidochirotida</taxon>
        <taxon>Holothuriidae</taxon>
        <taxon>Holothuria</taxon>
    </lineage>
</organism>
<evidence type="ECO:0000256" key="1">
    <source>
        <dbReference type="SAM" id="Phobius"/>
    </source>
</evidence>
<proteinExistence type="predicted"/>
<keyword evidence="1" id="KW-0472">Membrane</keyword>
<feature type="transmembrane region" description="Helical" evidence="1">
    <location>
        <begin position="41"/>
        <end position="66"/>
    </location>
</feature>
<evidence type="ECO:0000313" key="2">
    <source>
        <dbReference type="EMBL" id="KAJ8035381.1"/>
    </source>
</evidence>
<accession>A0A9Q1BYP1</accession>
<feature type="transmembrane region" description="Helical" evidence="1">
    <location>
        <begin position="113"/>
        <end position="135"/>
    </location>
</feature>
<keyword evidence="1" id="KW-0812">Transmembrane</keyword>
<dbReference type="EMBL" id="JAIZAY010000010">
    <property type="protein sequence ID" value="KAJ8035381.1"/>
    <property type="molecule type" value="Genomic_DNA"/>
</dbReference>
<reference evidence="2" key="1">
    <citation type="submission" date="2021-10" db="EMBL/GenBank/DDBJ databases">
        <title>Tropical sea cucumber genome reveals ecological adaptation and Cuvierian tubules defense mechanism.</title>
        <authorList>
            <person name="Chen T."/>
        </authorList>
    </citation>
    <scope>NUCLEOTIDE SEQUENCE</scope>
    <source>
        <strain evidence="2">Nanhai2018</strain>
        <tissue evidence="2">Muscle</tissue>
    </source>
</reference>
<protein>
    <submittedName>
        <fullName evidence="2">Uncharacterized protein</fullName>
    </submittedName>
</protein>
<keyword evidence="3" id="KW-1185">Reference proteome</keyword>
<evidence type="ECO:0000313" key="3">
    <source>
        <dbReference type="Proteomes" id="UP001152320"/>
    </source>
</evidence>
<feature type="transmembrane region" description="Helical" evidence="1">
    <location>
        <begin position="7"/>
        <end position="29"/>
    </location>
</feature>
<name>A0A9Q1BYP1_HOLLE</name>
<comment type="caution">
    <text evidence="2">The sequence shown here is derived from an EMBL/GenBank/DDBJ whole genome shotgun (WGS) entry which is preliminary data.</text>
</comment>
<dbReference type="AlphaFoldDB" id="A0A9Q1BYP1"/>
<sequence length="136" mass="14986">MGTKVKLGVCQILGAIILICCTIAFQVRVKRYLGPFGYPDYAISLFSLSYATFPCVMVIGGLAIYLDGKEDQTTWRTRYIFGLAITELLCFASVIISILSATSCLFCVESAHVALYMIISVYGFLNIIQFILAILT</sequence>
<gene>
    <name evidence="2" type="ORF">HOLleu_22595</name>
</gene>
<feature type="transmembrane region" description="Helical" evidence="1">
    <location>
        <begin position="78"/>
        <end position="101"/>
    </location>
</feature>